<dbReference type="SUPFAM" id="SSF48371">
    <property type="entry name" value="ARM repeat"/>
    <property type="match status" value="1"/>
</dbReference>
<dbReference type="EMBL" id="VYDA01000659">
    <property type="protein sequence ID" value="MYH63678.1"/>
    <property type="molecule type" value="Genomic_DNA"/>
</dbReference>
<gene>
    <name evidence="1" type="ORF">F4148_18670</name>
</gene>
<evidence type="ECO:0000313" key="1">
    <source>
        <dbReference type="EMBL" id="MYH63678.1"/>
    </source>
</evidence>
<sequence>MDIASTLRRYDGKRVTPFRKVLDAIRDTPENAVGELLDLAASDEMALQVGATWVLRRLAEHGTALHGPQAEKLLRLLSRPLAPDARLHVLQTLPHIEVESALQGELQSALLTLIKSRRTFIRAWAYNGLGILAARDPSLRHKVLTLFDHAERSEAAAVKARIRLVRTTIPN</sequence>
<organism evidence="1">
    <name type="scientific">Caldilineaceae bacterium SB0675_bin_29</name>
    <dbReference type="NCBI Taxonomy" id="2605266"/>
    <lineage>
        <taxon>Bacteria</taxon>
        <taxon>Bacillati</taxon>
        <taxon>Chloroflexota</taxon>
        <taxon>Caldilineae</taxon>
        <taxon>Caldilineales</taxon>
        <taxon>Caldilineaceae</taxon>
    </lineage>
</organism>
<dbReference type="InterPro" id="IPR016024">
    <property type="entry name" value="ARM-type_fold"/>
</dbReference>
<name>A0A6B1G5N4_9CHLR</name>
<protein>
    <recommendedName>
        <fullName evidence="2">HEAT repeat domain-containing protein</fullName>
    </recommendedName>
</protein>
<reference evidence="1" key="1">
    <citation type="submission" date="2019-09" db="EMBL/GenBank/DDBJ databases">
        <title>Characterisation of the sponge microbiome using genome-centric metagenomics.</title>
        <authorList>
            <person name="Engelberts J.P."/>
            <person name="Robbins S.J."/>
            <person name="De Goeij J.M."/>
            <person name="Aranda M."/>
            <person name="Bell S.C."/>
            <person name="Webster N.S."/>
        </authorList>
    </citation>
    <scope>NUCLEOTIDE SEQUENCE</scope>
    <source>
        <strain evidence="1">SB0675_bin_29</strain>
    </source>
</reference>
<accession>A0A6B1G5N4</accession>
<dbReference type="AlphaFoldDB" id="A0A6B1G5N4"/>
<proteinExistence type="predicted"/>
<comment type="caution">
    <text evidence="1">The sequence shown here is derived from an EMBL/GenBank/DDBJ whole genome shotgun (WGS) entry which is preliminary data.</text>
</comment>
<evidence type="ECO:0008006" key="2">
    <source>
        <dbReference type="Google" id="ProtNLM"/>
    </source>
</evidence>
<dbReference type="InterPro" id="IPR011989">
    <property type="entry name" value="ARM-like"/>
</dbReference>
<dbReference type="Gene3D" id="1.25.10.10">
    <property type="entry name" value="Leucine-rich Repeat Variant"/>
    <property type="match status" value="1"/>
</dbReference>